<keyword evidence="2" id="KW-0812">Transmembrane</keyword>
<dbReference type="GO" id="GO:0043252">
    <property type="term" value="P:sodium-independent organic anion transport"/>
    <property type="evidence" value="ECO:0007669"/>
    <property type="project" value="TreeGrafter"/>
</dbReference>
<keyword evidence="2" id="KW-0472">Membrane</keyword>
<feature type="transmembrane region" description="Helical" evidence="2">
    <location>
        <begin position="107"/>
        <end position="130"/>
    </location>
</feature>
<accession>A0A0K0D793</accession>
<feature type="transmembrane region" description="Helical" evidence="2">
    <location>
        <begin position="151"/>
        <end position="175"/>
    </location>
</feature>
<name>A0A0K0D793_ANGCA</name>
<dbReference type="Pfam" id="PF03137">
    <property type="entry name" value="OATP"/>
    <property type="match status" value="2"/>
</dbReference>
<protein>
    <submittedName>
        <fullName evidence="4">Solute carrier organic anion transporter family member</fullName>
    </submittedName>
</protein>
<dbReference type="InterPro" id="IPR004156">
    <property type="entry name" value="OATP"/>
</dbReference>
<proteinExistence type="predicted"/>
<feature type="transmembrane region" description="Helical" evidence="2">
    <location>
        <begin position="253"/>
        <end position="274"/>
    </location>
</feature>
<keyword evidence="2" id="KW-1133">Transmembrane helix</keyword>
<dbReference type="GO" id="GO:0016323">
    <property type="term" value="C:basolateral plasma membrane"/>
    <property type="evidence" value="ECO:0007669"/>
    <property type="project" value="TreeGrafter"/>
</dbReference>
<evidence type="ECO:0000313" key="3">
    <source>
        <dbReference type="Proteomes" id="UP000035642"/>
    </source>
</evidence>
<dbReference type="Gene3D" id="1.20.1250.20">
    <property type="entry name" value="MFS general substrate transporter like domains"/>
    <property type="match status" value="1"/>
</dbReference>
<feature type="transmembrane region" description="Helical" evidence="2">
    <location>
        <begin position="221"/>
        <end position="241"/>
    </location>
</feature>
<dbReference type="PANTHER" id="PTHR11388:SF76">
    <property type="entry name" value="SOLUTE CARRIER ORGANIC ANION TRANSPORTER FAMILY MEMBER"/>
    <property type="match status" value="1"/>
</dbReference>
<keyword evidence="3" id="KW-1185">Reference proteome</keyword>
<evidence type="ECO:0000313" key="4">
    <source>
        <dbReference type="WBParaSite" id="ACAC_0000593801-mRNA-1"/>
    </source>
</evidence>
<evidence type="ECO:0000256" key="2">
    <source>
        <dbReference type="SAM" id="Phobius"/>
    </source>
</evidence>
<dbReference type="PANTHER" id="PTHR11388">
    <property type="entry name" value="ORGANIC ANION TRANSPORTER"/>
    <property type="match status" value="1"/>
</dbReference>
<dbReference type="InterPro" id="IPR036259">
    <property type="entry name" value="MFS_trans_sf"/>
</dbReference>
<dbReference type="WBParaSite" id="ACAC_0000593801-mRNA-1">
    <property type="protein sequence ID" value="ACAC_0000593801-mRNA-1"/>
    <property type="gene ID" value="ACAC_0000593801"/>
</dbReference>
<reference evidence="4" key="2">
    <citation type="submission" date="2017-02" db="UniProtKB">
        <authorList>
            <consortium name="WormBaseParasite"/>
        </authorList>
    </citation>
    <scope>IDENTIFICATION</scope>
</reference>
<dbReference type="STRING" id="6313.A0A0K0D793"/>
<organism evidence="3 4">
    <name type="scientific">Angiostrongylus cantonensis</name>
    <name type="common">Rat lungworm</name>
    <dbReference type="NCBI Taxonomy" id="6313"/>
    <lineage>
        <taxon>Eukaryota</taxon>
        <taxon>Metazoa</taxon>
        <taxon>Ecdysozoa</taxon>
        <taxon>Nematoda</taxon>
        <taxon>Chromadorea</taxon>
        <taxon>Rhabditida</taxon>
        <taxon>Rhabditina</taxon>
        <taxon>Rhabditomorpha</taxon>
        <taxon>Strongyloidea</taxon>
        <taxon>Metastrongylidae</taxon>
        <taxon>Angiostrongylus</taxon>
    </lineage>
</organism>
<dbReference type="Proteomes" id="UP000035642">
    <property type="component" value="Unassembled WGS sequence"/>
</dbReference>
<reference evidence="3" key="1">
    <citation type="submission" date="2012-09" db="EMBL/GenBank/DDBJ databases">
        <authorList>
            <person name="Martin A.A."/>
        </authorList>
    </citation>
    <scope>NUCLEOTIDE SEQUENCE</scope>
</reference>
<keyword evidence="1" id="KW-1015">Disulfide bond</keyword>
<dbReference type="GO" id="GO:0015347">
    <property type="term" value="F:sodium-independent organic anion transmembrane transporter activity"/>
    <property type="evidence" value="ECO:0007669"/>
    <property type="project" value="TreeGrafter"/>
</dbReference>
<dbReference type="SUPFAM" id="SSF103473">
    <property type="entry name" value="MFS general substrate transporter"/>
    <property type="match status" value="1"/>
</dbReference>
<feature type="transmembrane region" description="Helical" evidence="2">
    <location>
        <begin position="69"/>
        <end position="87"/>
    </location>
</feature>
<sequence length="329" mass="36725">LNEAMNLVPGTLAGNISTSELRKFFSLFVRRRRDKASSDLFRIRRSAVAPFTYCGQLNLRCSDNSGNKSLLFILLPALFFLGIGRTMPWSLGIPLVDDNVKRRNLPVYFAGMSFVRVLGPISGFLLGSFCNKLYYTLHPPVGITPSDPAWIGAWWIGFIFIGAITLFPSVALFLFPVEFKRCSEQFQIFCIPTLKYSEQKYMLDLCSAASVTFWPSRVISFSFQTMFGVFGFALGTIIGGIATHRYRLNGRRAAMFVLVVSTVNMGLFFLKAFIACESVVNSVGLNGRDNNYNFTHACNSDCGCADARLYPVCDLKGYKDLFTFSLIAI</sequence>
<evidence type="ECO:0000256" key="1">
    <source>
        <dbReference type="ARBA" id="ARBA00023157"/>
    </source>
</evidence>
<dbReference type="AlphaFoldDB" id="A0A0K0D793"/>